<gene>
    <name evidence="1" type="ORF">QFC19_006210</name>
</gene>
<evidence type="ECO:0000313" key="1">
    <source>
        <dbReference type="EMBL" id="KAJ9098872.1"/>
    </source>
</evidence>
<evidence type="ECO:0000313" key="2">
    <source>
        <dbReference type="Proteomes" id="UP001241377"/>
    </source>
</evidence>
<protein>
    <submittedName>
        <fullName evidence="1">Uncharacterized protein</fullName>
    </submittedName>
</protein>
<dbReference type="EMBL" id="JASBWR010000073">
    <property type="protein sequence ID" value="KAJ9098872.1"/>
    <property type="molecule type" value="Genomic_DNA"/>
</dbReference>
<name>A0ACC2VHV8_9TREE</name>
<dbReference type="Proteomes" id="UP001241377">
    <property type="component" value="Unassembled WGS sequence"/>
</dbReference>
<reference evidence="1" key="1">
    <citation type="submission" date="2023-04" db="EMBL/GenBank/DDBJ databases">
        <title>Draft Genome sequencing of Naganishia species isolated from polar environments using Oxford Nanopore Technology.</title>
        <authorList>
            <person name="Leo P."/>
            <person name="Venkateswaran K."/>
        </authorList>
    </citation>
    <scope>NUCLEOTIDE SEQUENCE</scope>
    <source>
        <strain evidence="1">MNA-CCFEE 5261</strain>
    </source>
</reference>
<sequence>MEALDLPRLLSLMQNAVENSASSADISKRDSSSAEDSAQAMTSHNYEVSQTRSSAYEPANMSVPQSGIGGFVGPGGSGTSVVDYVRMVDKMGKEVLFELKGHAHFGDEHDQETSSSPEGNGGFDGGGIMGVGFANGGFGSGSSNRAMSHRRSADDPPEKSVKAFWIMGRKWCSRNDAGGRMLEHFLELKLENERLKQELKAYATASFQPSHVTQIGNFNAAGQPKERTASADNTDDSGQDDDASDDEIPGVLRQPPQNNRVSDLQLMATGEDSKKSKRQKNKNPEYLCRNCGRNDSPEWRKGPLGPKTLCNACGLRWAKKQAGPNNAKRKEKEKDKEVIGGGGSMEGFHAMGVNRMDMP</sequence>
<proteinExistence type="predicted"/>
<organism evidence="1 2">
    <name type="scientific">Naganishia cerealis</name>
    <dbReference type="NCBI Taxonomy" id="610337"/>
    <lineage>
        <taxon>Eukaryota</taxon>
        <taxon>Fungi</taxon>
        <taxon>Dikarya</taxon>
        <taxon>Basidiomycota</taxon>
        <taxon>Agaricomycotina</taxon>
        <taxon>Tremellomycetes</taxon>
        <taxon>Filobasidiales</taxon>
        <taxon>Filobasidiaceae</taxon>
        <taxon>Naganishia</taxon>
    </lineage>
</organism>
<keyword evidence="2" id="KW-1185">Reference proteome</keyword>
<comment type="caution">
    <text evidence="1">The sequence shown here is derived from an EMBL/GenBank/DDBJ whole genome shotgun (WGS) entry which is preliminary data.</text>
</comment>
<accession>A0ACC2VHV8</accession>